<accession>A0A0M0JB90</accession>
<dbReference type="PANTHER" id="PTHR13817:SF73">
    <property type="entry name" value="FIBRONECTIN TYPE-III DOMAIN-CONTAINING PROTEIN"/>
    <property type="match status" value="1"/>
</dbReference>
<feature type="domain" description="Fibronectin type-III" evidence="4">
    <location>
        <begin position="181"/>
        <end position="288"/>
    </location>
</feature>
<feature type="compositionally biased region" description="Basic and acidic residues" evidence="2">
    <location>
        <begin position="2075"/>
        <end position="2084"/>
    </location>
</feature>
<dbReference type="Proteomes" id="UP000037460">
    <property type="component" value="Unassembled WGS sequence"/>
</dbReference>
<organism evidence="5 6">
    <name type="scientific">Chrysochromulina tobinii</name>
    <dbReference type="NCBI Taxonomy" id="1460289"/>
    <lineage>
        <taxon>Eukaryota</taxon>
        <taxon>Haptista</taxon>
        <taxon>Haptophyta</taxon>
        <taxon>Prymnesiophyceae</taxon>
        <taxon>Prymnesiales</taxon>
        <taxon>Chrysochromulinaceae</taxon>
        <taxon>Chrysochromulina</taxon>
    </lineage>
</organism>
<feature type="domain" description="Fibronectin type-III" evidence="4">
    <location>
        <begin position="931"/>
        <end position="1048"/>
    </location>
</feature>
<feature type="domain" description="Fibronectin type-III" evidence="4">
    <location>
        <begin position="807"/>
        <end position="913"/>
    </location>
</feature>
<dbReference type="OrthoDB" id="6429135at2759"/>
<feature type="region of interest" description="Disordered" evidence="2">
    <location>
        <begin position="2031"/>
        <end position="2084"/>
    </location>
</feature>
<evidence type="ECO:0000259" key="4">
    <source>
        <dbReference type="PROSITE" id="PS50853"/>
    </source>
</evidence>
<keyword evidence="1" id="KW-0677">Repeat</keyword>
<sequence>MPAIAPAKIADLTIVQPPNDGRHVMFRFSVPASRGSNITHLIIRRNNASAPMTAPLVAPGHDYIIMCPFQVGALAQISCASIAQSASSTTATAAEAICYPAPTCEPGRMMTATVGSNLFPGNAWYIMPTLQYSWSAIALNGINAGCNSDDGLYGSCDGGSGAWGWSHGPGALMHTQPIASPDRAPLGAVGTPNQTQLALSWSAPVSNGAAVSTYRQTCEDQPVGNYLVSTWRQADTVQHTPANTLSATMMGLTPGTTYLCRVGSNNTAGGFFTSHDATFQPPQSTQRALPDPVVNSTMACITNYDFIYAGTGQAPDGGLVEGNAASGGQTGSPAMTVTVRWTVPRPNDALLNAQGPNLDYMRGPLGSTDSVSSPAAFSRVGSTRSATAPAAVCDSSLTGANGACDTSSFIPSPVYLYSKAYLFQVMPYGQSFNPLTSPWAPPHAVPVARLTCTTGNFRPYAPIVSILGVLDRKVTISFTTPASNGQAVSSYIYQLCAGWDCAVTVKAITAQAPAPGITTSSWIHRRVMCDGGSTLYRTWTDGCNIPANQTFTIDLVTDSGPHGSMLEPNVNYSLIVRAENGGAGGGPTLAIGGGTRTTFGTGFPSKRVTFTTQSVPSTPIAINTTSRSIKWSWLTYSGANNGYFVTLETRNQTGGVVTFVQAATGLTTTFMGLTPSMVVTCRVQARVGAQTTGYSFPSNATTLAEAPDAPTAAPTYTDLRTTNATVSWLVAHDNGLPLTNYTLELTTSTSYAETFRTVVPAWQTSFQLHGLMANVPYLLKVSASNILGQGPFSAPMNVMPCDAAPRAPQPPTKLSATNASLAVLFGPPRLFIAAVPAGTAYTLGAPITNWRIQYRNLDVQSAPVTFTLGTAGTTAEVLGLEPGRPYQLRIAAYNSVLRQPGTRCPPASDTDGDGWGPYSEWSAVMSPNYTPPMAPEAVVLNEAQGYILRVGWLANFDNGDNITSYTVYTNAMATPFVLDRQSPNLISLAAMLDIEGLVPTGWSVPAVVSQVQYSNLIPNTPYWFQVSARNSAGDSPRSPLIYLNTSVWVPERIEFDQLSAPSRTDASIAVRWVSPRDNGMPIQHYELRMRCTSQSVSANPGPGATCPYADANNPSAALGGGRLINAAIQGNVFVVTGLQQALSYEFSVRAYNALTNGLVGGPNGWSPYSLWVPFSTSSTPPAPPPPDVPEPPNLAAARVYNQTTSGFIVEFPVAEANGGTLSNYSVTVVYSTAPNANPNRRQLSISTVTHTMAASSSPSASFTSLPSGANCTISVQAQNEFGWSVPATFADMYFTLARPRAGNAPRIIDQPLPGLPRSSTLHVVWDPPFAYGSVITSYTLIVDGVPRTLPVHPNNLGGSSQFVYAGLDPGTRHNFSVAATNECCGKGAFSATVLFETSEAPPEAPPLPTVECFETPQISCLITLHETAVPGIFDAGSLVYQLEETTSSTGTLAYRTNVTVGNPNCADSTPALDANSLVGRPPEPTGVVVSQLSARGLTATFAVDDAGTGTLANSSFTISVVTTLVGSVVVGGRFVFTSGQLPLSNTAYCTRVGTGFQCTYVIAEGRLSPDTMYLVQAITTNSFGSSGMGLTTNTTLRAPPDAPSDLRVTNVTGSVIQYEWTAPVRPEDGLANGYPLAGYLILLVGTPYTGAPPTVIRQLLGPSGAVLRTLGHSESLADGCTVLLNMAPALPNATLCLNGAAPISLMPDVTAYNTTGQLPPATQFSAVLRWRNERGWGAWSNVAWMTTLPTVPERPPAPACGGQAPDGSITTTAERLVVNVGKTSSTNGQPILQYEVRLVLASSTYAGVVVFNETLWHEETPPALSSFARGRVFGLVSSDMALPLEMALDAGVHFHAMARAENNLGWSGWSASSEACSVTSKQFNPLWIYLILGAVVLALILCMYCIYKSNLGKILAPNLRKREKREVIGDFVSSEMTPMEEQDPELVINPIFVHKMKRERERQRHAKVQKGGTGKSGGLARLGLNLTAQPKGPVDPKKLDMMGVDRYLERDEGIIDTSKQLTVLEREEQQRKLQKAGKHAANKSQLHAEDGKKQQLQRARDDARAAGRAGGEARAAQEMEMARNERYDHIEASYASQGPITACPCTRLPCEADEQA</sequence>
<reference evidence="6" key="1">
    <citation type="journal article" date="2015" name="PLoS Genet.">
        <title>Genome Sequence and Transcriptome Analyses of Chrysochromulina tobin: Metabolic Tools for Enhanced Algal Fitness in the Prominent Order Prymnesiales (Haptophyceae).</title>
        <authorList>
            <person name="Hovde B.T."/>
            <person name="Deodato C.R."/>
            <person name="Hunsperger H.M."/>
            <person name="Ryken S.A."/>
            <person name="Yost W."/>
            <person name="Jha R.K."/>
            <person name="Patterson J."/>
            <person name="Monnat R.J. Jr."/>
            <person name="Barlow S.B."/>
            <person name="Starkenburg S.R."/>
            <person name="Cattolico R.A."/>
        </authorList>
    </citation>
    <scope>NUCLEOTIDE SEQUENCE</scope>
    <source>
        <strain evidence="6">CCMP291</strain>
    </source>
</reference>
<comment type="caution">
    <text evidence="5">The sequence shown here is derived from an EMBL/GenBank/DDBJ whole genome shotgun (WGS) entry which is preliminary data.</text>
</comment>
<protein>
    <submittedName>
        <fullName evidence="5">Fibronectin type iii domain protein</fullName>
    </submittedName>
</protein>
<evidence type="ECO:0000256" key="3">
    <source>
        <dbReference type="SAM" id="Phobius"/>
    </source>
</evidence>
<dbReference type="InterPro" id="IPR013783">
    <property type="entry name" value="Ig-like_fold"/>
</dbReference>
<feature type="domain" description="Fibronectin type-III" evidence="4">
    <location>
        <begin position="1304"/>
        <end position="1400"/>
    </location>
</feature>
<feature type="domain" description="Fibronectin type-III" evidence="4">
    <location>
        <begin position="615"/>
        <end position="705"/>
    </location>
</feature>
<feature type="transmembrane region" description="Helical" evidence="3">
    <location>
        <begin position="1886"/>
        <end position="1907"/>
    </location>
</feature>
<feature type="compositionally biased region" description="Basic residues" evidence="2">
    <location>
        <begin position="2032"/>
        <end position="2041"/>
    </location>
</feature>
<keyword evidence="3" id="KW-0812">Transmembrane</keyword>
<keyword evidence="6" id="KW-1185">Reference proteome</keyword>
<feature type="compositionally biased region" description="Basic and acidic residues" evidence="2">
    <location>
        <begin position="2046"/>
        <end position="2065"/>
    </location>
</feature>
<dbReference type="Pfam" id="PF00041">
    <property type="entry name" value="fn3"/>
    <property type="match status" value="4"/>
</dbReference>
<proteinExistence type="predicted"/>
<evidence type="ECO:0000313" key="6">
    <source>
        <dbReference type="Proteomes" id="UP000037460"/>
    </source>
</evidence>
<dbReference type="InterPro" id="IPR050964">
    <property type="entry name" value="Striated_Muscle_Regulatory"/>
</dbReference>
<keyword evidence="3" id="KW-1133">Transmembrane helix</keyword>
<name>A0A0M0JB90_9EUKA</name>
<feature type="domain" description="Fibronectin type-III" evidence="4">
    <location>
        <begin position="710"/>
        <end position="803"/>
    </location>
</feature>
<evidence type="ECO:0000256" key="1">
    <source>
        <dbReference type="ARBA" id="ARBA00022737"/>
    </source>
</evidence>
<evidence type="ECO:0000256" key="2">
    <source>
        <dbReference type="SAM" id="MobiDB-lite"/>
    </source>
</evidence>
<dbReference type="PROSITE" id="PS50853">
    <property type="entry name" value="FN3"/>
    <property type="match status" value="7"/>
</dbReference>
<dbReference type="SUPFAM" id="SSF49265">
    <property type="entry name" value="Fibronectin type III"/>
    <property type="match status" value="6"/>
</dbReference>
<dbReference type="CDD" id="cd00063">
    <property type="entry name" value="FN3"/>
    <property type="match status" value="7"/>
</dbReference>
<dbReference type="Gene3D" id="2.60.40.10">
    <property type="entry name" value="Immunoglobulins"/>
    <property type="match status" value="8"/>
</dbReference>
<feature type="domain" description="Fibronectin type-III" evidence="4">
    <location>
        <begin position="1049"/>
        <end position="1182"/>
    </location>
</feature>
<dbReference type="InterPro" id="IPR036116">
    <property type="entry name" value="FN3_sf"/>
</dbReference>
<evidence type="ECO:0000313" key="5">
    <source>
        <dbReference type="EMBL" id="KOO23760.1"/>
    </source>
</evidence>
<dbReference type="SMART" id="SM00060">
    <property type="entry name" value="FN3"/>
    <property type="match status" value="11"/>
</dbReference>
<keyword evidence="3" id="KW-0472">Membrane</keyword>
<dbReference type="PANTHER" id="PTHR13817">
    <property type="entry name" value="TITIN"/>
    <property type="match status" value="1"/>
</dbReference>
<dbReference type="EMBL" id="JWZX01003159">
    <property type="protein sequence ID" value="KOO23760.1"/>
    <property type="molecule type" value="Genomic_DNA"/>
</dbReference>
<gene>
    <name evidence="5" type="ORF">Ctob_002148</name>
</gene>
<dbReference type="InterPro" id="IPR003961">
    <property type="entry name" value="FN3_dom"/>
</dbReference>